<name>A0ABQ4NCE6_9BACL</name>
<comment type="caution">
    <text evidence="1">The sequence shown here is derived from an EMBL/GenBank/DDBJ whole genome shotgun (WGS) entry which is preliminary data.</text>
</comment>
<protein>
    <submittedName>
        <fullName evidence="1">Uncharacterized protein</fullName>
    </submittedName>
</protein>
<reference evidence="1 2" key="1">
    <citation type="submission" date="2021-04" db="EMBL/GenBank/DDBJ databases">
        <title>Draft genome sequence of Paenibacillus cisolokensis, LC2-13A.</title>
        <authorList>
            <person name="Uke A."/>
            <person name="Chhe C."/>
            <person name="Baramee S."/>
            <person name="Kosugi A."/>
        </authorList>
    </citation>
    <scope>NUCLEOTIDE SEQUENCE [LARGE SCALE GENOMIC DNA]</scope>
    <source>
        <strain evidence="1 2">LC2-13A</strain>
    </source>
</reference>
<keyword evidence="2" id="KW-1185">Reference proteome</keyword>
<dbReference type="RefSeq" id="WP_213530432.1">
    <property type="nucleotide sequence ID" value="NZ_BOVJ01000158.1"/>
</dbReference>
<evidence type="ECO:0000313" key="1">
    <source>
        <dbReference type="EMBL" id="GIQ65886.1"/>
    </source>
</evidence>
<evidence type="ECO:0000313" key="2">
    <source>
        <dbReference type="Proteomes" id="UP000680304"/>
    </source>
</evidence>
<gene>
    <name evidence="1" type="ORF">PACILC2_44540</name>
</gene>
<dbReference type="Proteomes" id="UP000680304">
    <property type="component" value="Unassembled WGS sequence"/>
</dbReference>
<proteinExistence type="predicted"/>
<dbReference type="EMBL" id="BOVJ01000158">
    <property type="protein sequence ID" value="GIQ65886.1"/>
    <property type="molecule type" value="Genomic_DNA"/>
</dbReference>
<sequence length="107" mass="12265">MKIIVLCEKCGNAAEIKSETVGKLAYVQNQFKNRFRIDKNDVQIETSTSLNLNEQFIDELSSTEDEEEVLEVLEGHMLDNIDFESELSSLRVDCQNCGDYIVFTEIH</sequence>
<accession>A0ABQ4NCE6</accession>
<organism evidence="1 2">
    <name type="scientific">Paenibacillus cisolokensis</name>
    <dbReference type="NCBI Taxonomy" id="1658519"/>
    <lineage>
        <taxon>Bacteria</taxon>
        <taxon>Bacillati</taxon>
        <taxon>Bacillota</taxon>
        <taxon>Bacilli</taxon>
        <taxon>Bacillales</taxon>
        <taxon>Paenibacillaceae</taxon>
        <taxon>Paenibacillus</taxon>
    </lineage>
</organism>